<dbReference type="InterPro" id="IPR020904">
    <property type="entry name" value="Sc_DH/Rdtase_CS"/>
</dbReference>
<dbReference type="PRINTS" id="PR00081">
    <property type="entry name" value="GDHRDH"/>
</dbReference>
<organism evidence="3 4">
    <name type="scientific">Rhodococcus opacus</name>
    <name type="common">Nocardia opaca</name>
    <dbReference type="NCBI Taxonomy" id="37919"/>
    <lineage>
        <taxon>Bacteria</taxon>
        <taxon>Bacillati</taxon>
        <taxon>Actinomycetota</taxon>
        <taxon>Actinomycetes</taxon>
        <taxon>Mycobacteriales</taxon>
        <taxon>Nocardiaceae</taxon>
        <taxon>Rhodococcus</taxon>
    </lineage>
</organism>
<dbReference type="EMBL" id="PUIO01000021">
    <property type="protein sequence ID" value="PQP23453.1"/>
    <property type="molecule type" value="Genomic_DNA"/>
</dbReference>
<accession>A0A2S8J926</accession>
<dbReference type="Proteomes" id="UP000239290">
    <property type="component" value="Unassembled WGS sequence"/>
</dbReference>
<evidence type="ECO:0000313" key="3">
    <source>
        <dbReference type="EMBL" id="PQP23453.1"/>
    </source>
</evidence>
<dbReference type="RefSeq" id="WP_105416659.1">
    <property type="nucleotide sequence ID" value="NZ_PUIO01000021.1"/>
</dbReference>
<dbReference type="GO" id="GO:0016491">
    <property type="term" value="F:oxidoreductase activity"/>
    <property type="evidence" value="ECO:0007669"/>
    <property type="project" value="UniProtKB-KW"/>
</dbReference>
<dbReference type="PROSITE" id="PS00061">
    <property type="entry name" value="ADH_SHORT"/>
    <property type="match status" value="1"/>
</dbReference>
<protein>
    <submittedName>
        <fullName evidence="3">3-alpha-hydroxysteroid dehydrogenase</fullName>
    </submittedName>
</protein>
<dbReference type="InterPro" id="IPR036291">
    <property type="entry name" value="NAD(P)-bd_dom_sf"/>
</dbReference>
<dbReference type="SUPFAM" id="SSF51735">
    <property type="entry name" value="NAD(P)-binding Rossmann-fold domains"/>
    <property type="match status" value="1"/>
</dbReference>
<gene>
    <name evidence="3" type="ORF">C5613_19140</name>
</gene>
<sequence length="265" mass="27381">MTERFAGQTVLVTGGAQGMGAAHVRCFAAEGANVVIGDVVDDLGAELAAELGGAGKYVHLDVSEPNDWSKAVADAERTFGPISVLVNNAGIGPDPARIADTPTEVWRKVLSVNLDGCFFGIRAVVPSMRRAGSGSILNVSSAAGLIGTPMQAPYTTSKFALRGLTKTAAVELGIENIRVNAIFPGYVVTPLLESKGFTSEDAGLDAKLAIPRMAQPEEVSRAVLFLCSSEATYVTGAEFSIDGGYAAGSPVPIYTNVPLSAAYNG</sequence>
<dbReference type="PANTHER" id="PTHR24321">
    <property type="entry name" value="DEHYDROGENASES, SHORT CHAIN"/>
    <property type="match status" value="1"/>
</dbReference>
<dbReference type="NCBIfam" id="NF005559">
    <property type="entry name" value="PRK07231.1"/>
    <property type="match status" value="1"/>
</dbReference>
<comment type="similarity">
    <text evidence="1">Belongs to the short-chain dehydrogenases/reductases (SDR) family.</text>
</comment>
<dbReference type="Pfam" id="PF13561">
    <property type="entry name" value="adh_short_C2"/>
    <property type="match status" value="1"/>
</dbReference>
<name>A0A2S8J926_RHOOP</name>
<evidence type="ECO:0000256" key="2">
    <source>
        <dbReference type="ARBA" id="ARBA00023002"/>
    </source>
</evidence>
<evidence type="ECO:0000256" key="1">
    <source>
        <dbReference type="ARBA" id="ARBA00006484"/>
    </source>
</evidence>
<dbReference type="PRINTS" id="PR00080">
    <property type="entry name" value="SDRFAMILY"/>
</dbReference>
<comment type="caution">
    <text evidence="3">The sequence shown here is derived from an EMBL/GenBank/DDBJ whole genome shotgun (WGS) entry which is preliminary data.</text>
</comment>
<dbReference type="InterPro" id="IPR002347">
    <property type="entry name" value="SDR_fam"/>
</dbReference>
<evidence type="ECO:0000313" key="4">
    <source>
        <dbReference type="Proteomes" id="UP000239290"/>
    </source>
</evidence>
<reference evidence="4" key="1">
    <citation type="submission" date="2018-02" db="EMBL/GenBank/DDBJ databases">
        <title>Draft genome sequencing of Rhodococcus opacus KU647198.</title>
        <authorList>
            <person name="Zheng B.-X."/>
        </authorList>
    </citation>
    <scope>NUCLEOTIDE SEQUENCE [LARGE SCALE GENOMIC DNA]</scope>
    <source>
        <strain evidence="4">04-OD7</strain>
    </source>
</reference>
<dbReference type="Gene3D" id="3.40.50.720">
    <property type="entry name" value="NAD(P)-binding Rossmann-like Domain"/>
    <property type="match status" value="1"/>
</dbReference>
<dbReference type="AlphaFoldDB" id="A0A2S8J926"/>
<proteinExistence type="inferred from homology"/>
<dbReference type="PANTHER" id="PTHR24321:SF8">
    <property type="entry name" value="ESTRADIOL 17-BETA-DEHYDROGENASE 8-RELATED"/>
    <property type="match status" value="1"/>
</dbReference>
<keyword evidence="2" id="KW-0560">Oxidoreductase</keyword>
<dbReference type="FunFam" id="3.40.50.720:FF:000084">
    <property type="entry name" value="Short-chain dehydrogenase reductase"/>
    <property type="match status" value="1"/>
</dbReference>